<dbReference type="Gene3D" id="4.10.1240.50">
    <property type="match status" value="1"/>
</dbReference>
<dbReference type="GO" id="GO:0003714">
    <property type="term" value="F:transcription corepressor activity"/>
    <property type="evidence" value="ECO:0007669"/>
    <property type="project" value="TreeGrafter"/>
</dbReference>
<dbReference type="PANTHER" id="PTHR16089">
    <property type="entry name" value="REST COREPRESSOR COREST PROTEIN-RELATED"/>
    <property type="match status" value="1"/>
</dbReference>
<evidence type="ECO:0000256" key="5">
    <source>
        <dbReference type="ARBA" id="ARBA00022833"/>
    </source>
</evidence>
<comment type="subcellular location">
    <subcellularLocation>
        <location evidence="1">Nucleus</location>
    </subcellularLocation>
</comment>
<name>A0AAD4R410_9BILA</name>
<organism evidence="14 15">
    <name type="scientific">Ditylenchus destructor</name>
    <dbReference type="NCBI Taxonomy" id="166010"/>
    <lineage>
        <taxon>Eukaryota</taxon>
        <taxon>Metazoa</taxon>
        <taxon>Ecdysozoa</taxon>
        <taxon>Nematoda</taxon>
        <taxon>Chromadorea</taxon>
        <taxon>Rhabditida</taxon>
        <taxon>Tylenchina</taxon>
        <taxon>Tylenchomorpha</taxon>
        <taxon>Sphaerularioidea</taxon>
        <taxon>Anguinidae</taxon>
        <taxon>Anguininae</taxon>
        <taxon>Ditylenchus</taxon>
    </lineage>
</organism>
<dbReference type="Gene3D" id="1.20.58.1880">
    <property type="match status" value="1"/>
</dbReference>
<sequence>MNGNTNSDNKDAKSTPEQSTRNVATRSSSKRILNASIDGSPSKVSHTSSFCQLPTNQKIREGNEFQAQVPAASAETAVEDKPAETDATDKETCLWKPSDKLGDDDVMEYGRKASVNYGINFERALYILYSSNYDLELANTKLKLQTVFEEHFSEDDQFTFRHALGCYGKNFSKIRQMIPHKSVYALVQHYYSTKKTQNYSTMDADNQVVESDSSEEESKAIDKKDFNNVCDNCHHLVKKVYAVNELELCLTCKTYFKSTNQHRPCRQLERPKLTVCPPDMRNTAKNFLDNAQPVEQSAKFKDADDSGELQIACPKVTKCQQLIEQTKQEIEKVRGNAIRIENTARAQSRNSGYTNLDEARNFLQQTAPSSAKTRLSYTWTRFEKDTAFRALVVNKGNYHVVAEILTTKTADMVKSFYEDHQSVIGECIKKRQKKVQEAINNLTVEAEQKKVSKNSNNSECIDLE</sequence>
<keyword evidence="4" id="KW-0863">Zinc-finger</keyword>
<evidence type="ECO:0000256" key="2">
    <source>
        <dbReference type="ARBA" id="ARBA00022491"/>
    </source>
</evidence>
<dbReference type="GO" id="GO:0000118">
    <property type="term" value="C:histone deacetylase complex"/>
    <property type="evidence" value="ECO:0007669"/>
    <property type="project" value="TreeGrafter"/>
</dbReference>
<feature type="domain" description="SANT" evidence="13">
    <location>
        <begin position="147"/>
        <end position="198"/>
    </location>
</feature>
<dbReference type="InterPro" id="IPR001005">
    <property type="entry name" value="SANT/Myb"/>
</dbReference>
<evidence type="ECO:0000256" key="11">
    <source>
        <dbReference type="SAM" id="MobiDB-lite"/>
    </source>
</evidence>
<evidence type="ECO:0000256" key="7">
    <source>
        <dbReference type="ARBA" id="ARBA00023125"/>
    </source>
</evidence>
<dbReference type="Proteomes" id="UP001201812">
    <property type="component" value="Unassembled WGS sequence"/>
</dbReference>
<dbReference type="InterPro" id="IPR000949">
    <property type="entry name" value="ELM2_dom"/>
</dbReference>
<evidence type="ECO:0000256" key="9">
    <source>
        <dbReference type="ARBA" id="ARBA00023242"/>
    </source>
</evidence>
<keyword evidence="6" id="KW-0805">Transcription regulation</keyword>
<evidence type="ECO:0000256" key="4">
    <source>
        <dbReference type="ARBA" id="ARBA00022771"/>
    </source>
</evidence>
<dbReference type="GO" id="GO:0008270">
    <property type="term" value="F:zinc ion binding"/>
    <property type="evidence" value="ECO:0007669"/>
    <property type="project" value="UniProtKB-KW"/>
</dbReference>
<keyword evidence="5" id="KW-0862">Zinc</keyword>
<dbReference type="InterPro" id="IPR051066">
    <property type="entry name" value="Trans_reg/Corepressor"/>
</dbReference>
<evidence type="ECO:0000256" key="8">
    <source>
        <dbReference type="ARBA" id="ARBA00023163"/>
    </source>
</evidence>
<accession>A0AAD4R410</accession>
<feature type="domain" description="ELM2" evidence="12">
    <location>
        <begin position="57"/>
        <end position="146"/>
    </location>
</feature>
<evidence type="ECO:0000256" key="3">
    <source>
        <dbReference type="ARBA" id="ARBA00022723"/>
    </source>
</evidence>
<dbReference type="AlphaFoldDB" id="A0AAD4R410"/>
<proteinExistence type="predicted"/>
<feature type="region of interest" description="Disordered" evidence="11">
    <location>
        <begin position="68"/>
        <end position="90"/>
    </location>
</feature>
<keyword evidence="8" id="KW-0804">Transcription</keyword>
<evidence type="ECO:0000256" key="6">
    <source>
        <dbReference type="ARBA" id="ARBA00023015"/>
    </source>
</evidence>
<dbReference type="GO" id="GO:0006357">
    <property type="term" value="P:regulation of transcription by RNA polymerase II"/>
    <property type="evidence" value="ECO:0007669"/>
    <property type="project" value="TreeGrafter"/>
</dbReference>
<keyword evidence="2" id="KW-0678">Repressor</keyword>
<evidence type="ECO:0000313" key="15">
    <source>
        <dbReference type="Proteomes" id="UP001201812"/>
    </source>
</evidence>
<feature type="compositionally biased region" description="Polar residues" evidence="11">
    <location>
        <begin position="15"/>
        <end position="53"/>
    </location>
</feature>
<dbReference type="PANTHER" id="PTHR16089:SF28">
    <property type="entry name" value="REST COREPRESSOR"/>
    <property type="match status" value="1"/>
</dbReference>
<evidence type="ECO:0000313" key="14">
    <source>
        <dbReference type="EMBL" id="KAI1720745.1"/>
    </source>
</evidence>
<dbReference type="Gene3D" id="1.10.10.60">
    <property type="entry name" value="Homeodomain-like"/>
    <property type="match status" value="1"/>
</dbReference>
<keyword evidence="7" id="KW-0238">DNA-binding</keyword>
<dbReference type="SUPFAM" id="SSF46689">
    <property type="entry name" value="Homeodomain-like"/>
    <property type="match status" value="1"/>
</dbReference>
<comment type="caution">
    <text evidence="14">The sequence shown here is derived from an EMBL/GenBank/DDBJ whole genome shotgun (WGS) entry which is preliminary data.</text>
</comment>
<dbReference type="SMART" id="SM00717">
    <property type="entry name" value="SANT"/>
    <property type="match status" value="2"/>
</dbReference>
<evidence type="ECO:0000259" key="12">
    <source>
        <dbReference type="PROSITE" id="PS51156"/>
    </source>
</evidence>
<keyword evidence="9" id="KW-0539">Nucleus</keyword>
<dbReference type="PROSITE" id="PS51156">
    <property type="entry name" value="ELM2"/>
    <property type="match status" value="1"/>
</dbReference>
<feature type="compositionally biased region" description="Basic and acidic residues" evidence="11">
    <location>
        <begin position="78"/>
        <end position="90"/>
    </location>
</feature>
<dbReference type="InterPro" id="IPR017884">
    <property type="entry name" value="SANT_dom"/>
</dbReference>
<keyword evidence="10" id="KW-0175">Coiled coil</keyword>
<dbReference type="PROSITE" id="PS51293">
    <property type="entry name" value="SANT"/>
    <property type="match status" value="1"/>
</dbReference>
<dbReference type="InterPro" id="IPR009057">
    <property type="entry name" value="Homeodomain-like_sf"/>
</dbReference>
<protein>
    <submittedName>
        <fullName evidence="14">REST corepressor spr-1</fullName>
    </submittedName>
</protein>
<keyword evidence="3" id="KW-0479">Metal-binding</keyword>
<dbReference type="GO" id="GO:0005667">
    <property type="term" value="C:transcription regulator complex"/>
    <property type="evidence" value="ECO:0007669"/>
    <property type="project" value="TreeGrafter"/>
</dbReference>
<reference evidence="14" key="1">
    <citation type="submission" date="2022-01" db="EMBL/GenBank/DDBJ databases">
        <title>Genome Sequence Resource for Two Populations of Ditylenchus destructor, the Migratory Endoparasitic Phytonematode.</title>
        <authorList>
            <person name="Zhang H."/>
            <person name="Lin R."/>
            <person name="Xie B."/>
        </authorList>
    </citation>
    <scope>NUCLEOTIDE SEQUENCE</scope>
    <source>
        <strain evidence="14">BazhouSP</strain>
    </source>
</reference>
<gene>
    <name evidence="14" type="ORF">DdX_04991</name>
</gene>
<evidence type="ECO:0000256" key="10">
    <source>
        <dbReference type="SAM" id="Coils"/>
    </source>
</evidence>
<keyword evidence="15" id="KW-1185">Reference proteome</keyword>
<evidence type="ECO:0000259" key="13">
    <source>
        <dbReference type="PROSITE" id="PS51293"/>
    </source>
</evidence>
<dbReference type="EMBL" id="JAKKPZ010000005">
    <property type="protein sequence ID" value="KAI1720745.1"/>
    <property type="molecule type" value="Genomic_DNA"/>
</dbReference>
<dbReference type="SMART" id="SM01189">
    <property type="entry name" value="ELM2"/>
    <property type="match status" value="1"/>
</dbReference>
<evidence type="ECO:0000256" key="1">
    <source>
        <dbReference type="ARBA" id="ARBA00004123"/>
    </source>
</evidence>
<feature type="coiled-coil region" evidence="10">
    <location>
        <begin position="316"/>
        <end position="343"/>
    </location>
</feature>
<dbReference type="FunFam" id="1.10.10.60:FF:000012">
    <property type="entry name" value="Metastasis-associated 1 family, member 3"/>
    <property type="match status" value="1"/>
</dbReference>
<feature type="region of interest" description="Disordered" evidence="11">
    <location>
        <begin position="1"/>
        <end position="53"/>
    </location>
</feature>
<dbReference type="Pfam" id="PF01448">
    <property type="entry name" value="ELM2"/>
    <property type="match status" value="1"/>
</dbReference>
<dbReference type="GO" id="GO:0003677">
    <property type="term" value="F:DNA binding"/>
    <property type="evidence" value="ECO:0007669"/>
    <property type="project" value="UniProtKB-KW"/>
</dbReference>